<keyword evidence="5" id="KW-0677">Repeat</keyword>
<dbReference type="PROSITE" id="PS00678">
    <property type="entry name" value="WD_REPEATS_1"/>
    <property type="match status" value="1"/>
</dbReference>
<dbReference type="EMBL" id="JXCE01000147">
    <property type="protein sequence ID" value="KPA40217.1"/>
    <property type="molecule type" value="Genomic_DNA"/>
</dbReference>
<evidence type="ECO:0000256" key="2">
    <source>
        <dbReference type="ARBA" id="ARBA00004604"/>
    </source>
</evidence>
<dbReference type="AlphaFoldDB" id="A0A0N0DDV6"/>
<dbReference type="PANTHER" id="PTHR14085:SF3">
    <property type="entry name" value="WD REPEAT-CONTAINING PROTEIN 46"/>
    <property type="match status" value="1"/>
</dbReference>
<gene>
    <name evidence="12" type="ORF">FLAG1_06919</name>
</gene>
<keyword evidence="9" id="KW-0175">Coiled coil</keyword>
<protein>
    <recommendedName>
        <fullName evidence="7">U three protein 7</fullName>
    </recommendedName>
</protein>
<evidence type="ECO:0000256" key="10">
    <source>
        <dbReference type="SAM" id="MobiDB-lite"/>
    </source>
</evidence>
<dbReference type="InterPro" id="IPR040315">
    <property type="entry name" value="WDR46/Utp7"/>
</dbReference>
<dbReference type="PANTHER" id="PTHR14085">
    <property type="entry name" value="WD-REPEAT PROTEIN BING4"/>
    <property type="match status" value="1"/>
</dbReference>
<dbReference type="SMART" id="SM00320">
    <property type="entry name" value="WD40"/>
    <property type="match status" value="4"/>
</dbReference>
<dbReference type="GO" id="GO:0030686">
    <property type="term" value="C:90S preribosome"/>
    <property type="evidence" value="ECO:0007669"/>
    <property type="project" value="TreeGrafter"/>
</dbReference>
<comment type="function">
    <text evidence="1">Involved in nucleolar processing of pre-18S ribosomal RNA.</text>
</comment>
<comment type="caution">
    <text evidence="12">The sequence shown here is derived from an EMBL/GenBank/DDBJ whole genome shotgun (WGS) entry which is preliminary data.</text>
</comment>
<dbReference type="GO" id="GO:0032040">
    <property type="term" value="C:small-subunit processome"/>
    <property type="evidence" value="ECO:0007669"/>
    <property type="project" value="TreeGrafter"/>
</dbReference>
<evidence type="ECO:0000256" key="9">
    <source>
        <dbReference type="SAM" id="Coils"/>
    </source>
</evidence>
<keyword evidence="12" id="KW-0687">Ribonucleoprotein</keyword>
<organism evidence="12 13">
    <name type="scientific">Fusarium langsethiae</name>
    <dbReference type="NCBI Taxonomy" id="179993"/>
    <lineage>
        <taxon>Eukaryota</taxon>
        <taxon>Fungi</taxon>
        <taxon>Dikarya</taxon>
        <taxon>Ascomycota</taxon>
        <taxon>Pezizomycotina</taxon>
        <taxon>Sordariomycetes</taxon>
        <taxon>Hypocreomycetidae</taxon>
        <taxon>Hypocreales</taxon>
        <taxon>Nectriaceae</taxon>
        <taxon>Fusarium</taxon>
    </lineage>
</organism>
<evidence type="ECO:0000313" key="12">
    <source>
        <dbReference type="EMBL" id="KPA40217.1"/>
    </source>
</evidence>
<evidence type="ECO:0000313" key="13">
    <source>
        <dbReference type="Proteomes" id="UP000037904"/>
    </source>
</evidence>
<dbReference type="SUPFAM" id="SSF50978">
    <property type="entry name" value="WD40 repeat-like"/>
    <property type="match status" value="1"/>
</dbReference>
<name>A0A0N0DDV6_FUSLA</name>
<dbReference type="InterPro" id="IPR015943">
    <property type="entry name" value="WD40/YVTN_repeat-like_dom_sf"/>
</dbReference>
<keyword evidence="6" id="KW-0539">Nucleus</keyword>
<dbReference type="PROSITE" id="PS50294">
    <property type="entry name" value="WD_REPEATS_REGION"/>
    <property type="match status" value="1"/>
</dbReference>
<dbReference type="Pfam" id="PF08149">
    <property type="entry name" value="BING4CT"/>
    <property type="match status" value="1"/>
</dbReference>
<dbReference type="PROSITE" id="PS50082">
    <property type="entry name" value="WD_REPEATS_2"/>
    <property type="match status" value="1"/>
</dbReference>
<dbReference type="InterPro" id="IPR001680">
    <property type="entry name" value="WD40_rpt"/>
</dbReference>
<reference evidence="12 13" key="1">
    <citation type="submission" date="2015-04" db="EMBL/GenBank/DDBJ databases">
        <title>The draft genome sequence of Fusarium langsethiae, a T-2/HT-2 mycotoxin producer.</title>
        <authorList>
            <person name="Lysoe E."/>
            <person name="Divon H.H."/>
            <person name="Terzi V."/>
            <person name="Orru L."/>
            <person name="Lamontanara A."/>
            <person name="Kolseth A.-K."/>
            <person name="Frandsen R.J."/>
            <person name="Nielsen K."/>
            <person name="Thrane U."/>
        </authorList>
    </citation>
    <scope>NUCLEOTIDE SEQUENCE [LARGE SCALE GENOMIC DNA]</scope>
    <source>
        <strain evidence="12 13">Fl201059</strain>
    </source>
</reference>
<dbReference type="FunFam" id="2.130.10.10:FF:000378">
    <property type="entry name" value="U3 small nucleolar RNA-associated protein 7"/>
    <property type="match status" value="1"/>
</dbReference>
<evidence type="ECO:0000256" key="1">
    <source>
        <dbReference type="ARBA" id="ARBA00004099"/>
    </source>
</evidence>
<evidence type="ECO:0000256" key="4">
    <source>
        <dbReference type="ARBA" id="ARBA00022574"/>
    </source>
</evidence>
<evidence type="ECO:0000256" key="7">
    <source>
        <dbReference type="ARBA" id="ARBA00076453"/>
    </source>
</evidence>
<keyword evidence="13" id="KW-1185">Reference proteome</keyword>
<dbReference type="InterPro" id="IPR019775">
    <property type="entry name" value="WD40_repeat_CS"/>
</dbReference>
<dbReference type="InterPro" id="IPR012952">
    <property type="entry name" value="BING4_C_dom"/>
</dbReference>
<comment type="subcellular location">
    <subcellularLocation>
        <location evidence="2">Nucleus</location>
        <location evidence="2">Nucleolus</location>
    </subcellularLocation>
</comment>
<dbReference type="SMART" id="SM01033">
    <property type="entry name" value="BING4CT"/>
    <property type="match status" value="1"/>
</dbReference>
<dbReference type="OrthoDB" id="10251154at2759"/>
<feature type="coiled-coil region" evidence="9">
    <location>
        <begin position="60"/>
        <end position="87"/>
    </location>
</feature>
<evidence type="ECO:0000256" key="6">
    <source>
        <dbReference type="ARBA" id="ARBA00023242"/>
    </source>
</evidence>
<dbReference type="InterPro" id="IPR036322">
    <property type="entry name" value="WD40_repeat_dom_sf"/>
</dbReference>
<dbReference type="Proteomes" id="UP000037904">
    <property type="component" value="Unassembled WGS sequence"/>
</dbReference>
<dbReference type="Pfam" id="PF00400">
    <property type="entry name" value="WD40"/>
    <property type="match status" value="1"/>
</dbReference>
<feature type="region of interest" description="Disordered" evidence="10">
    <location>
        <begin position="528"/>
        <end position="552"/>
    </location>
</feature>
<evidence type="ECO:0000256" key="5">
    <source>
        <dbReference type="ARBA" id="ARBA00022737"/>
    </source>
</evidence>
<evidence type="ECO:0000259" key="11">
    <source>
        <dbReference type="SMART" id="SM01033"/>
    </source>
</evidence>
<evidence type="ECO:0000256" key="3">
    <source>
        <dbReference type="ARBA" id="ARBA00022552"/>
    </source>
</evidence>
<feature type="repeat" description="WD" evidence="8">
    <location>
        <begin position="291"/>
        <end position="332"/>
    </location>
</feature>
<keyword evidence="4 8" id="KW-0853">WD repeat</keyword>
<evidence type="ECO:0000256" key="8">
    <source>
        <dbReference type="PROSITE-ProRule" id="PRU00221"/>
    </source>
</evidence>
<keyword evidence="3" id="KW-0698">rRNA processing</keyword>
<sequence length="552" mass="62725">MEVDKVDTTTSKVRENGALAVEGARTELVPRSERERARRIREAHKAYGRGKKVNLKAIKDKKLRSNMKRLESKYEDATLKAKDAEILLENTSGFLEAEDELERTYKVRQDDITSGVAVGTAQKRFELNLDQLGPYQFDYSRNGRDLLLGGRKGHVATMDWREGKLGCELQLNETIRDVKWLHNNQYFAVAQKKYVYIYDHNGVELHTLRKHQEVSHMEFLPYHYLLATIGSVGFLKYQDTSTGQLVAEIPTRLGQPCALKQNPWNAILHVGHQNGTVTLWSPNSSDPLVKLLAHRGPVRDVAVDREGRYMVSAGQDQKMAVWDLRMLREVNSYFTRQPASSLAISDTGLTAVGWGTQTTIWKGLFDKNAPVQEKVQSPYMAWGGEGKRIERVRWCPFEDVLGIGHDSGFSSIIVPGAGEANYDALEVNPYETAKQRQESEVKGLLNKLQPDMIALDPNYIGTLDLRSEKQRRAEKDLDAPAADIAEEIRKRARGKNGALKKYLRKQRKKNIIDEKRMHVDEIWNEQQAKKNKKELEAEADLGPALSRFAKKE</sequence>
<dbReference type="GO" id="GO:0000462">
    <property type="term" value="P:maturation of SSU-rRNA from tricistronic rRNA transcript (SSU-rRNA, 5.8S rRNA, LSU-rRNA)"/>
    <property type="evidence" value="ECO:0007669"/>
    <property type="project" value="TreeGrafter"/>
</dbReference>
<accession>A0A0N0DDV6</accession>
<dbReference type="Gene3D" id="2.130.10.10">
    <property type="entry name" value="YVTN repeat-like/Quinoprotein amine dehydrogenase"/>
    <property type="match status" value="1"/>
</dbReference>
<feature type="domain" description="BING4 C-terminal" evidence="11">
    <location>
        <begin position="378"/>
        <end position="457"/>
    </location>
</feature>
<proteinExistence type="predicted"/>